<dbReference type="Proteomes" id="UP000316621">
    <property type="component" value="Chromosome 7"/>
</dbReference>
<name>A0A4Y7KD15_PAPSO</name>
<sequence length="153" mass="17051">MNGAHVNGKVHISSPVVESNGKFQEFWFSSSDVLNCLDECLGKVQTTVGGAGSNDFSKRIMELEAEKIQCGTSLKSPIVFRPCNFESDNHPRILDRLKHKTRVYHPPFIFKINGKSITSCLFFSSSNLSKLLFLILAQVSTSKDYPISTTAYQ</sequence>
<dbReference type="EMBL" id="CM010721">
    <property type="protein sequence ID" value="RZC69825.1"/>
    <property type="molecule type" value="Genomic_DNA"/>
</dbReference>
<protein>
    <submittedName>
        <fullName evidence="1">Uncharacterized protein</fullName>
    </submittedName>
</protein>
<dbReference type="Gramene" id="RZC69825">
    <property type="protein sequence ID" value="RZC69825"/>
    <property type="gene ID" value="C5167_032960"/>
</dbReference>
<dbReference type="AlphaFoldDB" id="A0A4Y7KD15"/>
<accession>A0A4Y7KD15</accession>
<evidence type="ECO:0000313" key="1">
    <source>
        <dbReference type="EMBL" id="RZC69825.1"/>
    </source>
</evidence>
<evidence type="ECO:0000313" key="2">
    <source>
        <dbReference type="Proteomes" id="UP000316621"/>
    </source>
</evidence>
<keyword evidence="2" id="KW-1185">Reference proteome</keyword>
<organism evidence="1 2">
    <name type="scientific">Papaver somniferum</name>
    <name type="common">Opium poppy</name>
    <dbReference type="NCBI Taxonomy" id="3469"/>
    <lineage>
        <taxon>Eukaryota</taxon>
        <taxon>Viridiplantae</taxon>
        <taxon>Streptophyta</taxon>
        <taxon>Embryophyta</taxon>
        <taxon>Tracheophyta</taxon>
        <taxon>Spermatophyta</taxon>
        <taxon>Magnoliopsida</taxon>
        <taxon>Ranunculales</taxon>
        <taxon>Papaveraceae</taxon>
        <taxon>Papaveroideae</taxon>
        <taxon>Papaver</taxon>
    </lineage>
</organism>
<reference evidence="1 2" key="1">
    <citation type="journal article" date="2018" name="Science">
        <title>The opium poppy genome and morphinan production.</title>
        <authorList>
            <person name="Guo L."/>
            <person name="Winzer T."/>
            <person name="Yang X."/>
            <person name="Li Y."/>
            <person name="Ning Z."/>
            <person name="He Z."/>
            <person name="Teodor R."/>
            <person name="Lu Y."/>
            <person name="Bowser T.A."/>
            <person name="Graham I.A."/>
            <person name="Ye K."/>
        </authorList>
    </citation>
    <scope>NUCLEOTIDE SEQUENCE [LARGE SCALE GENOMIC DNA]</scope>
    <source>
        <strain evidence="2">cv. HN1</strain>
        <tissue evidence="1">Leaves</tissue>
    </source>
</reference>
<gene>
    <name evidence="1" type="ORF">C5167_032960</name>
</gene>
<proteinExistence type="predicted"/>